<comment type="subcellular location">
    <subcellularLocation>
        <location evidence="3">Membrane</location>
        <topology evidence="3">Multi-pass membrane protein</topology>
    </subcellularLocation>
</comment>
<protein>
    <recommendedName>
        <fullName evidence="19">CDP-diacylglycerol--inositol 3-phosphatidyltransferase</fullName>
        <ecNumber evidence="5">2.7.8.11</ecNumber>
    </recommendedName>
    <alternativeName>
        <fullName evidence="20">Phosphatidylinositol synthase</fullName>
    </alternativeName>
</protein>
<dbReference type="GO" id="GO:0016020">
    <property type="term" value="C:membrane"/>
    <property type="evidence" value="ECO:0007669"/>
    <property type="project" value="UniProtKB-SubCell"/>
</dbReference>
<dbReference type="PANTHER" id="PTHR15362:SF4">
    <property type="entry name" value="CDP-DIACYLGLYCEROL--INOSITOL 3-PHOSPHATIDYLTRANSFERASE"/>
    <property type="match status" value="1"/>
</dbReference>
<dbReference type="EC" id="2.7.8.11" evidence="5"/>
<evidence type="ECO:0000256" key="6">
    <source>
        <dbReference type="ARBA" id="ARBA00022516"/>
    </source>
</evidence>
<evidence type="ECO:0000256" key="22">
    <source>
        <dbReference type="SAM" id="Phobius"/>
    </source>
</evidence>
<reference evidence="23" key="3">
    <citation type="submission" date="2025-09" db="UniProtKB">
        <authorList>
            <consortium name="Ensembl"/>
        </authorList>
    </citation>
    <scope>IDENTIFICATION</scope>
</reference>
<keyword evidence="13 22" id="KW-0472">Membrane</keyword>
<keyword evidence="15" id="KW-0464">Manganese</keyword>
<dbReference type="GO" id="GO:0005794">
    <property type="term" value="C:Golgi apparatus"/>
    <property type="evidence" value="ECO:0007669"/>
    <property type="project" value="TreeGrafter"/>
</dbReference>
<dbReference type="InterPro" id="IPR000462">
    <property type="entry name" value="CDP-OH_P_trans"/>
</dbReference>
<keyword evidence="12" id="KW-0443">Lipid metabolism</keyword>
<dbReference type="FunFam" id="1.20.120.1760:FF:000003">
    <property type="entry name" value="CDP-diacylglycerol--inositol 3-phosphatidyltransferase"/>
    <property type="match status" value="1"/>
</dbReference>
<organism evidence="23 24">
    <name type="scientific">Gasterosteus aculeatus aculeatus</name>
    <name type="common">three-spined stickleback</name>
    <dbReference type="NCBI Taxonomy" id="481459"/>
    <lineage>
        <taxon>Eukaryota</taxon>
        <taxon>Metazoa</taxon>
        <taxon>Chordata</taxon>
        <taxon>Craniata</taxon>
        <taxon>Vertebrata</taxon>
        <taxon>Euteleostomi</taxon>
        <taxon>Actinopterygii</taxon>
        <taxon>Neopterygii</taxon>
        <taxon>Teleostei</taxon>
        <taxon>Neoteleostei</taxon>
        <taxon>Acanthomorphata</taxon>
        <taxon>Eupercaria</taxon>
        <taxon>Perciformes</taxon>
        <taxon>Cottioidei</taxon>
        <taxon>Gasterosteales</taxon>
        <taxon>Gasterosteidae</taxon>
        <taxon>Gasterosteus</taxon>
    </lineage>
</organism>
<evidence type="ECO:0000256" key="13">
    <source>
        <dbReference type="ARBA" id="ARBA00023136"/>
    </source>
</evidence>
<evidence type="ECO:0000256" key="5">
    <source>
        <dbReference type="ARBA" id="ARBA00013212"/>
    </source>
</evidence>
<keyword evidence="10" id="KW-0460">Magnesium</keyword>
<keyword evidence="9" id="KW-0479">Metal-binding</keyword>
<comment type="catalytic activity">
    <reaction evidence="17">
        <text>a CDP-1,2-diacyl-sn-glycerol + myo-inositol = a 1,2-diacyl-sn-glycero-3-phospho-(1D-myo-inositol) + CMP + H(+)</text>
        <dbReference type="Rhea" id="RHEA:11580"/>
        <dbReference type="ChEBI" id="CHEBI:15378"/>
        <dbReference type="ChEBI" id="CHEBI:17268"/>
        <dbReference type="ChEBI" id="CHEBI:57880"/>
        <dbReference type="ChEBI" id="CHEBI:58332"/>
        <dbReference type="ChEBI" id="CHEBI:60377"/>
        <dbReference type="EC" id="2.7.8.11"/>
    </reaction>
    <physiologicalReaction direction="left-to-right" evidence="17">
        <dbReference type="Rhea" id="RHEA:11581"/>
    </physiologicalReaction>
    <physiologicalReaction direction="right-to-left" evidence="17">
        <dbReference type="Rhea" id="RHEA:11582"/>
    </physiologicalReaction>
</comment>
<keyword evidence="7 21" id="KW-0808">Transferase</keyword>
<keyword evidence="24" id="KW-1185">Reference proteome</keyword>
<evidence type="ECO:0000256" key="9">
    <source>
        <dbReference type="ARBA" id="ARBA00022723"/>
    </source>
</evidence>
<evidence type="ECO:0000256" key="18">
    <source>
        <dbReference type="ARBA" id="ARBA00057387"/>
    </source>
</evidence>
<dbReference type="GO" id="GO:0003881">
    <property type="term" value="F:CDP-diacylglycerol-inositol 3-phosphatidyltransferase activity"/>
    <property type="evidence" value="ECO:0007669"/>
    <property type="project" value="UniProtKB-EC"/>
</dbReference>
<dbReference type="Proteomes" id="UP000007635">
    <property type="component" value="Chromosome XI"/>
</dbReference>
<reference evidence="23 24" key="1">
    <citation type="journal article" date="2021" name="G3 (Bethesda)">
        <title>Improved contiguity of the threespine stickleback genome using long-read sequencing.</title>
        <authorList>
            <person name="Nath S."/>
            <person name="Shaw D.E."/>
            <person name="White M.A."/>
        </authorList>
    </citation>
    <scope>NUCLEOTIDE SEQUENCE [LARGE SCALE GENOMIC DNA]</scope>
    <source>
        <strain evidence="23 24">Lake Benthic</strain>
    </source>
</reference>
<keyword evidence="11 22" id="KW-1133">Transmembrane helix</keyword>
<keyword evidence="8 22" id="KW-0812">Transmembrane</keyword>
<dbReference type="PANTHER" id="PTHR15362">
    <property type="entry name" value="PHOSPHATIDYLINOSITOL SYNTHASE"/>
    <property type="match status" value="1"/>
</dbReference>
<proteinExistence type="inferred from homology"/>
<evidence type="ECO:0000256" key="19">
    <source>
        <dbReference type="ARBA" id="ARBA00070582"/>
    </source>
</evidence>
<evidence type="ECO:0000313" key="24">
    <source>
        <dbReference type="Proteomes" id="UP000007635"/>
    </source>
</evidence>
<evidence type="ECO:0000256" key="20">
    <source>
        <dbReference type="ARBA" id="ARBA00079946"/>
    </source>
</evidence>
<evidence type="ECO:0000256" key="4">
    <source>
        <dbReference type="ARBA" id="ARBA00010441"/>
    </source>
</evidence>
<keyword evidence="6" id="KW-0444">Lipid biosynthesis</keyword>
<accession>A0AAQ4PZF5</accession>
<evidence type="ECO:0000256" key="8">
    <source>
        <dbReference type="ARBA" id="ARBA00022692"/>
    </source>
</evidence>
<name>A0AAQ4PZF5_GASAC</name>
<keyword evidence="16" id="KW-1208">Phospholipid metabolism</keyword>
<evidence type="ECO:0000256" key="10">
    <source>
        <dbReference type="ARBA" id="ARBA00022842"/>
    </source>
</evidence>
<evidence type="ECO:0000256" key="1">
    <source>
        <dbReference type="ARBA" id="ARBA00001936"/>
    </source>
</evidence>
<comment type="cofactor">
    <cofactor evidence="1">
        <name>Mn(2+)</name>
        <dbReference type="ChEBI" id="CHEBI:29035"/>
    </cofactor>
</comment>
<dbReference type="Ensembl" id="ENSGACT00000051352.1">
    <property type="protein sequence ID" value="ENSGACP00000044215.1"/>
    <property type="gene ID" value="ENSGACG00000035448.1"/>
</dbReference>
<feature type="transmembrane region" description="Helical" evidence="22">
    <location>
        <begin position="70"/>
        <end position="90"/>
    </location>
</feature>
<evidence type="ECO:0000256" key="3">
    <source>
        <dbReference type="ARBA" id="ARBA00004141"/>
    </source>
</evidence>
<keyword evidence="14" id="KW-0594">Phospholipid biosynthesis</keyword>
<comment type="cofactor">
    <cofactor evidence="2">
        <name>Mg(2+)</name>
        <dbReference type="ChEBI" id="CHEBI:18420"/>
    </cofactor>
</comment>
<comment type="function">
    <text evidence="18">Catalyzes the biosynthesis of phosphatidylinositol (PtdIns) as well as PtdIns:inositol exchange reaction. May thus act to reduce an excessive cellular PtdIns content. The exchange activity is due to the reverse reaction of PtdIns synthase and is dependent on CMP, which is tightly bound to the enzyme.</text>
</comment>
<evidence type="ECO:0000256" key="16">
    <source>
        <dbReference type="ARBA" id="ARBA00023264"/>
    </source>
</evidence>
<evidence type="ECO:0000256" key="14">
    <source>
        <dbReference type="ARBA" id="ARBA00023209"/>
    </source>
</evidence>
<dbReference type="InterPro" id="IPR043130">
    <property type="entry name" value="CDP-OH_PTrfase_TM_dom"/>
</dbReference>
<dbReference type="GeneTree" id="ENSGT00940000154169"/>
<evidence type="ECO:0000313" key="23">
    <source>
        <dbReference type="Ensembl" id="ENSGACP00000044215.1"/>
    </source>
</evidence>
<evidence type="ECO:0000256" key="7">
    <source>
        <dbReference type="ARBA" id="ARBA00022679"/>
    </source>
</evidence>
<evidence type="ECO:0000256" key="21">
    <source>
        <dbReference type="RuleBase" id="RU003750"/>
    </source>
</evidence>
<sequence>MAEENIFFFVPNLIGYGRILLALLAFALMPCCPWTAVFCYLLSALLDSLDGHAARALNQSTKFGAMMDMLTDRCATMCLLVNLSLLYPSYVFLFQLSMCVDIASHWLHLHSSTITGSASHKSIDLSGNPILRIYYTSKPVLFVMCAGNELFFCLLFLLHHIQEPAGKRVIVCSAVCYQHLYCSKHPVYFVYCSLALLASGALWDDLPPEDGHQCGSPGHRLTEHGCHGRRRAGEEREDSVRGGGAIQPCFYLFFFVRALKEEGPERGRRIYDQTR</sequence>
<dbReference type="InterPro" id="IPR048254">
    <property type="entry name" value="CDP_ALCOHOL_P_TRANSF_CS"/>
</dbReference>
<evidence type="ECO:0000256" key="12">
    <source>
        <dbReference type="ARBA" id="ARBA00023098"/>
    </source>
</evidence>
<dbReference type="AlphaFoldDB" id="A0AAQ4PZF5"/>
<feature type="transmembrane region" description="Helical" evidence="22">
    <location>
        <begin position="140"/>
        <end position="158"/>
    </location>
</feature>
<dbReference type="PROSITE" id="PS00379">
    <property type="entry name" value="CDP_ALCOHOL_P_TRANSF"/>
    <property type="match status" value="1"/>
</dbReference>
<feature type="transmembrane region" description="Helical" evidence="22">
    <location>
        <begin position="20"/>
        <end position="49"/>
    </location>
</feature>
<comment type="similarity">
    <text evidence="4 21">Belongs to the CDP-alcohol phosphatidyltransferase class-I family.</text>
</comment>
<dbReference type="GO" id="GO:0046872">
    <property type="term" value="F:metal ion binding"/>
    <property type="evidence" value="ECO:0007669"/>
    <property type="project" value="UniProtKB-KW"/>
</dbReference>
<reference evidence="23" key="2">
    <citation type="submission" date="2025-08" db="UniProtKB">
        <authorList>
            <consortium name="Ensembl"/>
        </authorList>
    </citation>
    <scope>IDENTIFICATION</scope>
</reference>
<evidence type="ECO:0000256" key="15">
    <source>
        <dbReference type="ARBA" id="ARBA00023211"/>
    </source>
</evidence>
<evidence type="ECO:0000256" key="17">
    <source>
        <dbReference type="ARBA" id="ARBA00050836"/>
    </source>
</evidence>
<evidence type="ECO:0000256" key="2">
    <source>
        <dbReference type="ARBA" id="ARBA00001946"/>
    </source>
</evidence>
<dbReference type="Pfam" id="PF01066">
    <property type="entry name" value="CDP-OH_P_transf"/>
    <property type="match status" value="1"/>
</dbReference>
<dbReference type="Gene3D" id="1.20.120.1760">
    <property type="match status" value="1"/>
</dbReference>
<dbReference type="GO" id="GO:0006661">
    <property type="term" value="P:phosphatidylinositol biosynthetic process"/>
    <property type="evidence" value="ECO:0007669"/>
    <property type="project" value="UniProtKB-ARBA"/>
</dbReference>
<evidence type="ECO:0000256" key="11">
    <source>
        <dbReference type="ARBA" id="ARBA00022989"/>
    </source>
</evidence>